<dbReference type="OrthoDB" id="10035764at2759"/>
<keyword evidence="1" id="KW-0472">Membrane</keyword>
<dbReference type="InterPro" id="IPR050439">
    <property type="entry name" value="ADAMTS_ADAMTS-like"/>
</dbReference>
<accession>A0A2G9P2L9</accession>
<dbReference type="Proteomes" id="UP000228934">
    <property type="component" value="Unassembled WGS sequence"/>
</dbReference>
<dbReference type="EMBL" id="KV922984">
    <property type="protein sequence ID" value="PIN97222.1"/>
    <property type="molecule type" value="Genomic_DNA"/>
</dbReference>
<dbReference type="AlphaFoldDB" id="A0A2G9P2L9"/>
<dbReference type="PANTHER" id="PTHR13723">
    <property type="entry name" value="ADAMTS A DISINTEGRIN AND METALLOPROTEASE WITH THROMBOSPONDIN MOTIFS PROTEASE"/>
    <property type="match status" value="1"/>
</dbReference>
<dbReference type="GO" id="GO:0006508">
    <property type="term" value="P:proteolysis"/>
    <property type="evidence" value="ECO:0007669"/>
    <property type="project" value="TreeGrafter"/>
</dbReference>
<feature type="transmembrane region" description="Helical" evidence="1">
    <location>
        <begin position="45"/>
        <end position="67"/>
    </location>
</feature>
<feature type="transmembrane region" description="Helical" evidence="1">
    <location>
        <begin position="12"/>
        <end position="33"/>
    </location>
</feature>
<gene>
    <name evidence="2" type="ORF">AB205_0213980</name>
</gene>
<dbReference type="GO" id="GO:0004222">
    <property type="term" value="F:metalloendopeptidase activity"/>
    <property type="evidence" value="ECO:0007669"/>
    <property type="project" value="TreeGrafter"/>
</dbReference>
<evidence type="ECO:0000313" key="3">
    <source>
        <dbReference type="Proteomes" id="UP000228934"/>
    </source>
</evidence>
<feature type="non-terminal residue" evidence="2">
    <location>
        <position position="121"/>
    </location>
</feature>
<sequence>MLSFLPSRAPPTVASATAATLVVPLLGGSYAFYPAVQETCTERKSAGVFADLLLKMLVVWLCLGSMLSQGGVKACSLNCLAEGFNFYTERAAAVIDGTPCRPDSYDICVNGECKVGMVIRL</sequence>
<dbReference type="GO" id="GO:0030198">
    <property type="term" value="P:extracellular matrix organization"/>
    <property type="evidence" value="ECO:0007669"/>
    <property type="project" value="TreeGrafter"/>
</dbReference>
<evidence type="ECO:0000256" key="1">
    <source>
        <dbReference type="SAM" id="Phobius"/>
    </source>
</evidence>
<evidence type="ECO:0000313" key="2">
    <source>
        <dbReference type="EMBL" id="PIN97222.1"/>
    </source>
</evidence>
<reference evidence="3" key="1">
    <citation type="journal article" date="2017" name="Nat. Commun.">
        <title>The North American bullfrog draft genome provides insight into hormonal regulation of long noncoding RNA.</title>
        <authorList>
            <person name="Hammond S.A."/>
            <person name="Warren R.L."/>
            <person name="Vandervalk B.P."/>
            <person name="Kucuk E."/>
            <person name="Khan H."/>
            <person name="Gibb E.A."/>
            <person name="Pandoh P."/>
            <person name="Kirk H."/>
            <person name="Zhao Y."/>
            <person name="Jones M."/>
            <person name="Mungall A.J."/>
            <person name="Coope R."/>
            <person name="Pleasance S."/>
            <person name="Moore R.A."/>
            <person name="Holt R.A."/>
            <person name="Round J.M."/>
            <person name="Ohora S."/>
            <person name="Walle B.V."/>
            <person name="Veldhoen N."/>
            <person name="Helbing C.C."/>
            <person name="Birol I."/>
        </authorList>
    </citation>
    <scope>NUCLEOTIDE SEQUENCE [LARGE SCALE GENOMIC DNA]</scope>
</reference>
<dbReference type="PANTHER" id="PTHR13723:SF26">
    <property type="entry name" value="A DISINTEGRIN AND METALLOPROTEINASE WITH THROMBOSPONDIN MOTIFS 10"/>
    <property type="match status" value="1"/>
</dbReference>
<keyword evidence="1" id="KW-0812">Transmembrane</keyword>
<name>A0A2G9P2L9_AQUCT</name>
<organism evidence="2 3">
    <name type="scientific">Aquarana catesbeiana</name>
    <name type="common">American bullfrog</name>
    <name type="synonym">Rana catesbeiana</name>
    <dbReference type="NCBI Taxonomy" id="8400"/>
    <lineage>
        <taxon>Eukaryota</taxon>
        <taxon>Metazoa</taxon>
        <taxon>Chordata</taxon>
        <taxon>Craniata</taxon>
        <taxon>Vertebrata</taxon>
        <taxon>Euteleostomi</taxon>
        <taxon>Amphibia</taxon>
        <taxon>Batrachia</taxon>
        <taxon>Anura</taxon>
        <taxon>Neobatrachia</taxon>
        <taxon>Ranoidea</taxon>
        <taxon>Ranidae</taxon>
        <taxon>Aquarana</taxon>
    </lineage>
</organism>
<keyword evidence="1" id="KW-1133">Transmembrane helix</keyword>
<proteinExistence type="predicted"/>
<protein>
    <submittedName>
        <fullName evidence="2">Uncharacterized protein</fullName>
    </submittedName>
</protein>
<keyword evidence="3" id="KW-1185">Reference proteome</keyword>
<dbReference type="GO" id="GO:0031012">
    <property type="term" value="C:extracellular matrix"/>
    <property type="evidence" value="ECO:0007669"/>
    <property type="project" value="TreeGrafter"/>
</dbReference>